<evidence type="ECO:0000313" key="1">
    <source>
        <dbReference type="EMBL" id="RSL65459.1"/>
    </source>
</evidence>
<name>A0A428QJL8_9HYPO</name>
<reference evidence="1 2" key="1">
    <citation type="submission" date="2017-06" db="EMBL/GenBank/DDBJ databases">
        <title>Comparative genomic analysis of Ambrosia Fusariam Clade fungi.</title>
        <authorList>
            <person name="Stajich J.E."/>
            <person name="Carrillo J."/>
            <person name="Kijimoto T."/>
            <person name="Eskalen A."/>
            <person name="O'Donnell K."/>
            <person name="Kasson M."/>
        </authorList>
    </citation>
    <scope>NUCLEOTIDE SEQUENCE [LARGE SCALE GENOMIC DNA]</scope>
    <source>
        <strain evidence="1 2">NRRL62584</strain>
    </source>
</reference>
<accession>A0A428QJL8</accession>
<dbReference type="EMBL" id="NKCI01000029">
    <property type="protein sequence ID" value="RSL65459.1"/>
    <property type="molecule type" value="Genomic_DNA"/>
</dbReference>
<gene>
    <name evidence="1" type="ORF">CEP54_004235</name>
</gene>
<organism evidence="1 2">
    <name type="scientific">Fusarium duplospermum</name>
    <dbReference type="NCBI Taxonomy" id="1325734"/>
    <lineage>
        <taxon>Eukaryota</taxon>
        <taxon>Fungi</taxon>
        <taxon>Dikarya</taxon>
        <taxon>Ascomycota</taxon>
        <taxon>Pezizomycotina</taxon>
        <taxon>Sordariomycetes</taxon>
        <taxon>Hypocreomycetidae</taxon>
        <taxon>Hypocreales</taxon>
        <taxon>Nectriaceae</taxon>
        <taxon>Fusarium</taxon>
        <taxon>Fusarium solani species complex</taxon>
    </lineage>
</organism>
<comment type="caution">
    <text evidence="1">The sequence shown here is derived from an EMBL/GenBank/DDBJ whole genome shotgun (WGS) entry which is preliminary data.</text>
</comment>
<sequence length="75" mass="8667">MYRTVQYRGQVNGWDGCMFAPCKYLVRSMSWARRSRGSRLSSADKDFHLDSCTSTDIESLPRLLLELKLELGYTV</sequence>
<proteinExistence type="predicted"/>
<protein>
    <submittedName>
        <fullName evidence="1">Uncharacterized protein</fullName>
    </submittedName>
</protein>
<keyword evidence="2" id="KW-1185">Reference proteome</keyword>
<evidence type="ECO:0000313" key="2">
    <source>
        <dbReference type="Proteomes" id="UP000288168"/>
    </source>
</evidence>
<dbReference type="Proteomes" id="UP000288168">
    <property type="component" value="Unassembled WGS sequence"/>
</dbReference>
<dbReference type="AlphaFoldDB" id="A0A428QJL8"/>